<proteinExistence type="predicted"/>
<name>A0A162D8N7_9CRUS</name>
<evidence type="ECO:0000256" key="1">
    <source>
        <dbReference type="SAM" id="Phobius"/>
    </source>
</evidence>
<reference evidence="2 3" key="1">
    <citation type="submission" date="2016-03" db="EMBL/GenBank/DDBJ databases">
        <title>EvidentialGene: Evidence-directed Construction of Genes on Genomes.</title>
        <authorList>
            <person name="Gilbert D.G."/>
            <person name="Choi J.-H."/>
            <person name="Mockaitis K."/>
            <person name="Colbourne J."/>
            <person name="Pfrender M."/>
        </authorList>
    </citation>
    <scope>NUCLEOTIDE SEQUENCE [LARGE SCALE GENOMIC DNA]</scope>
    <source>
        <strain evidence="2 3">Xinb3</strain>
        <tissue evidence="2">Complete organism</tissue>
    </source>
</reference>
<evidence type="ECO:0000313" key="2">
    <source>
        <dbReference type="EMBL" id="KZS08414.1"/>
    </source>
</evidence>
<feature type="transmembrane region" description="Helical" evidence="1">
    <location>
        <begin position="12"/>
        <end position="32"/>
    </location>
</feature>
<gene>
    <name evidence="2" type="ORF">APZ42_027602</name>
</gene>
<organism evidence="2 3">
    <name type="scientific">Daphnia magna</name>
    <dbReference type="NCBI Taxonomy" id="35525"/>
    <lineage>
        <taxon>Eukaryota</taxon>
        <taxon>Metazoa</taxon>
        <taxon>Ecdysozoa</taxon>
        <taxon>Arthropoda</taxon>
        <taxon>Crustacea</taxon>
        <taxon>Branchiopoda</taxon>
        <taxon>Diplostraca</taxon>
        <taxon>Cladocera</taxon>
        <taxon>Anomopoda</taxon>
        <taxon>Daphniidae</taxon>
        <taxon>Daphnia</taxon>
    </lineage>
</organism>
<keyword evidence="1" id="KW-0812">Transmembrane</keyword>
<sequence>MFDVFYCGITTSAGLVFSSLVIFAVRCCGFAVERFCQQLIV</sequence>
<dbReference type="Proteomes" id="UP000076858">
    <property type="component" value="Unassembled WGS sequence"/>
</dbReference>
<accession>A0A162D8N7</accession>
<keyword evidence="1" id="KW-1133">Transmembrane helix</keyword>
<dbReference type="AlphaFoldDB" id="A0A162D8N7"/>
<comment type="caution">
    <text evidence="2">The sequence shown here is derived from an EMBL/GenBank/DDBJ whole genome shotgun (WGS) entry which is preliminary data.</text>
</comment>
<protein>
    <submittedName>
        <fullName evidence="2">Uncharacterized protein</fullName>
    </submittedName>
</protein>
<keyword evidence="1" id="KW-0472">Membrane</keyword>
<evidence type="ECO:0000313" key="3">
    <source>
        <dbReference type="Proteomes" id="UP000076858"/>
    </source>
</evidence>
<keyword evidence="3" id="KW-1185">Reference proteome</keyword>
<dbReference type="EMBL" id="LRGB01002220">
    <property type="protein sequence ID" value="KZS08414.1"/>
    <property type="molecule type" value="Genomic_DNA"/>
</dbReference>